<reference evidence="4" key="1">
    <citation type="submission" date="2015-07" db="EMBL/GenBank/DDBJ databases">
        <authorList>
            <person name="Teixeira M.M."/>
            <person name="Souza R.C."/>
            <person name="Almeida L.G."/>
            <person name="Vicente V.A."/>
            <person name="de Hoog S."/>
            <person name="Bocca A.L."/>
            <person name="de Almeida S.R."/>
            <person name="Vasconcelos A.T."/>
            <person name="Felipe M.S."/>
        </authorList>
    </citation>
    <scope>NUCLEOTIDE SEQUENCE [LARGE SCALE GENOMIC DNA]</scope>
    <source>
        <strain evidence="4">KSF</strain>
    </source>
</reference>
<dbReference type="InterPro" id="IPR050571">
    <property type="entry name" value="Class-IV_PLP-Dep_Aminotrnsfr"/>
</dbReference>
<dbReference type="SUPFAM" id="SSF56752">
    <property type="entry name" value="D-aminoacid aminotransferase-like PLP-dependent enzymes"/>
    <property type="match status" value="2"/>
</dbReference>
<evidence type="ECO:0008006" key="5">
    <source>
        <dbReference type="Google" id="ProtNLM"/>
    </source>
</evidence>
<evidence type="ECO:0000256" key="2">
    <source>
        <dbReference type="SAM" id="MobiDB-lite"/>
    </source>
</evidence>
<dbReference type="GO" id="GO:0003824">
    <property type="term" value="F:catalytic activity"/>
    <property type="evidence" value="ECO:0007669"/>
    <property type="project" value="InterPro"/>
</dbReference>
<evidence type="ECO:0000256" key="1">
    <source>
        <dbReference type="ARBA" id="ARBA00009320"/>
    </source>
</evidence>
<sequence>MTTMHEIFSAYQSRLRDLEATQPTNPFAKGIAWIQHGVYPIHEAHIPMLDQGFLHSDLTYDVPAVWAGRFFRLDDHLARLERSCAKLRLRAPLSRAAIKRTLCAMLARSGIRDAFVEIIVTRGLTGVRGLTAAEVAGLSNNLYMFIVPYVWVMSPQVQSEGSGSAVVARSVYRTPPACMDPTVKNLQWGDLTRGMFEAGDRGAGYPFLTDVSVSEREGERQSGRREGERQDDDNNVDVNITEGSGFNIVIIKDSTLYTPRKGVLEGVTRESVFECCRRLGVPYVLDKVPLRVAYEADEIFMCTTAGGIMPITKLDGKLVGDGTVGPITTRIWDLYWRLHFDEGFSFAVDYEDERGLDGRVEDGDGHGKGSQANGLSTRIGEGHVNGKVIKGTAH</sequence>
<name>A0A1C1CU05_9EURO</name>
<dbReference type="PANTHER" id="PTHR42743:SF11">
    <property type="entry name" value="AMINODEOXYCHORISMATE LYASE"/>
    <property type="match status" value="1"/>
</dbReference>
<dbReference type="InterPro" id="IPR001544">
    <property type="entry name" value="Aminotrans_IV"/>
</dbReference>
<dbReference type="PANTHER" id="PTHR42743">
    <property type="entry name" value="AMINO-ACID AMINOTRANSFERASE"/>
    <property type="match status" value="1"/>
</dbReference>
<dbReference type="InterPro" id="IPR043131">
    <property type="entry name" value="BCAT-like_N"/>
</dbReference>
<evidence type="ECO:0000313" key="3">
    <source>
        <dbReference type="EMBL" id="OCT51964.1"/>
    </source>
</evidence>
<dbReference type="eggNOG" id="KOG0975">
    <property type="taxonomic scope" value="Eukaryota"/>
</dbReference>
<evidence type="ECO:0000313" key="4">
    <source>
        <dbReference type="Proteomes" id="UP000094526"/>
    </source>
</evidence>
<comment type="caution">
    <text evidence="3">The sequence shown here is derived from an EMBL/GenBank/DDBJ whole genome shotgun (WGS) entry which is preliminary data.</text>
</comment>
<protein>
    <recommendedName>
        <fullName evidence="5">Branched-chain-amino-acid aminotransferase</fullName>
    </recommendedName>
</protein>
<dbReference type="VEuPathDB" id="FungiDB:G647_06165"/>
<accession>A0A1C1CU05</accession>
<dbReference type="Gene3D" id="3.30.470.10">
    <property type="match status" value="1"/>
</dbReference>
<dbReference type="GO" id="GO:0046394">
    <property type="term" value="P:carboxylic acid biosynthetic process"/>
    <property type="evidence" value="ECO:0007669"/>
    <property type="project" value="UniProtKB-ARBA"/>
</dbReference>
<dbReference type="EMBL" id="LGRB01000009">
    <property type="protein sequence ID" value="OCT51964.1"/>
    <property type="molecule type" value="Genomic_DNA"/>
</dbReference>
<organism evidence="3 4">
    <name type="scientific">Cladophialophora carrionii</name>
    <dbReference type="NCBI Taxonomy" id="86049"/>
    <lineage>
        <taxon>Eukaryota</taxon>
        <taxon>Fungi</taxon>
        <taxon>Dikarya</taxon>
        <taxon>Ascomycota</taxon>
        <taxon>Pezizomycotina</taxon>
        <taxon>Eurotiomycetes</taxon>
        <taxon>Chaetothyriomycetidae</taxon>
        <taxon>Chaetothyriales</taxon>
        <taxon>Herpotrichiellaceae</taxon>
        <taxon>Cladophialophora</taxon>
    </lineage>
</organism>
<comment type="similarity">
    <text evidence="1">Belongs to the class-IV pyridoxal-phosphate-dependent aminotransferase family.</text>
</comment>
<feature type="region of interest" description="Disordered" evidence="2">
    <location>
        <begin position="213"/>
        <end position="237"/>
    </location>
</feature>
<dbReference type="Gene3D" id="3.20.10.10">
    <property type="entry name" value="D-amino Acid Aminotransferase, subunit A, domain 2"/>
    <property type="match status" value="1"/>
</dbReference>
<dbReference type="OrthoDB" id="25921at2759"/>
<dbReference type="InterPro" id="IPR036038">
    <property type="entry name" value="Aminotransferase-like"/>
</dbReference>
<keyword evidence="4" id="KW-1185">Reference proteome</keyword>
<proteinExistence type="inferred from homology"/>
<dbReference type="STRING" id="86049.A0A1C1CU05"/>
<dbReference type="VEuPathDB" id="FungiDB:CLCR_08696"/>
<dbReference type="Pfam" id="PF01063">
    <property type="entry name" value="Aminotran_4"/>
    <property type="match status" value="2"/>
</dbReference>
<dbReference type="AlphaFoldDB" id="A0A1C1CU05"/>
<dbReference type="InterPro" id="IPR043132">
    <property type="entry name" value="BCAT-like_C"/>
</dbReference>
<feature type="compositionally biased region" description="Basic and acidic residues" evidence="2">
    <location>
        <begin position="213"/>
        <end position="228"/>
    </location>
</feature>
<gene>
    <name evidence="3" type="ORF">CLCR_08696</name>
</gene>
<dbReference type="Proteomes" id="UP000094526">
    <property type="component" value="Unassembled WGS sequence"/>
</dbReference>
<feature type="compositionally biased region" description="Basic and acidic residues" evidence="2">
    <location>
        <begin position="358"/>
        <end position="367"/>
    </location>
</feature>
<feature type="region of interest" description="Disordered" evidence="2">
    <location>
        <begin position="358"/>
        <end position="379"/>
    </location>
</feature>